<evidence type="ECO:0000313" key="3">
    <source>
        <dbReference type="EMBL" id="MYM54918.1"/>
    </source>
</evidence>
<organism evidence="3 4">
    <name type="scientific">Thalassovita mangrovi</name>
    <dbReference type="NCBI Taxonomy" id="2692236"/>
    <lineage>
        <taxon>Bacteria</taxon>
        <taxon>Pseudomonadati</taxon>
        <taxon>Pseudomonadota</taxon>
        <taxon>Alphaproteobacteria</taxon>
        <taxon>Rhodobacterales</taxon>
        <taxon>Roseobacteraceae</taxon>
        <taxon>Thalassovita</taxon>
    </lineage>
</organism>
<keyword evidence="4" id="KW-1185">Reference proteome</keyword>
<gene>
    <name evidence="3" type="ORF">GR167_06360</name>
</gene>
<dbReference type="SUPFAM" id="SSF54373">
    <property type="entry name" value="FAD-linked reductases, C-terminal domain"/>
    <property type="match status" value="1"/>
</dbReference>
<evidence type="ECO:0000256" key="1">
    <source>
        <dbReference type="ARBA" id="ARBA00023002"/>
    </source>
</evidence>
<dbReference type="InterPro" id="IPR006076">
    <property type="entry name" value="FAD-dep_OxRdtase"/>
</dbReference>
<dbReference type="Gene3D" id="3.50.50.60">
    <property type="entry name" value="FAD/NAD(P)-binding domain"/>
    <property type="match status" value="2"/>
</dbReference>
<accession>A0A6L8LG63</accession>
<dbReference type="Pfam" id="PF01266">
    <property type="entry name" value="DAO"/>
    <property type="match status" value="1"/>
</dbReference>
<dbReference type="Proteomes" id="UP000479043">
    <property type="component" value="Unassembled WGS sequence"/>
</dbReference>
<keyword evidence="1" id="KW-0560">Oxidoreductase</keyword>
<sequence length="415" mass="44623">MAANRVIVVGAGIVGVSTAVWLQRDGHEVVLVDRAGPAEGASFGNGGVLASASVVPVTTPGLWRRAPRMVLDPDSPLFLRWSYLPRMLPWLARYLSHANDRDVRRTAKALYPIVGDSLADHRALAAGTGAEKWISEADFVYLYRSRRDYLADAYEWDFNRAYGFAPVEYEGDALRAYDPAFGDTMGFGAAMPNHGRISDPGQYVKDLAAHVVAQGGQLVTADVTGLIRDGDRVVGVQSSTGDLCGDAVLIATGAWSGPLSKMLGLKMPLESERGYHIELWNPSVMPRSPVMMTTGSFVITPMEGRLRLAGIVEFGGLEAGPSRAPFKLQMKQVKAAMPGLTWDRATEWMGHRPTLSDSVPVIGPVPGHPGVFMGFGHQHIGLTGGAKTGRLLAQMIGGKTPNIDMSPYAPGRFRA</sequence>
<evidence type="ECO:0000313" key="4">
    <source>
        <dbReference type="Proteomes" id="UP000479043"/>
    </source>
</evidence>
<reference evidence="3 4" key="1">
    <citation type="submission" date="2020-01" db="EMBL/GenBank/DDBJ databases">
        <authorList>
            <person name="Chen S."/>
        </authorList>
    </citation>
    <scope>NUCLEOTIDE SEQUENCE [LARGE SCALE GENOMIC DNA]</scope>
    <source>
        <strain evidence="3 4">GS-10</strain>
    </source>
</reference>
<proteinExistence type="predicted"/>
<name>A0A6L8LG63_9RHOB</name>
<evidence type="ECO:0000259" key="2">
    <source>
        <dbReference type="Pfam" id="PF01266"/>
    </source>
</evidence>
<dbReference type="PANTHER" id="PTHR13847:SF289">
    <property type="entry name" value="GLYCINE OXIDASE"/>
    <property type="match status" value="1"/>
</dbReference>
<comment type="caution">
    <text evidence="3">The sequence shown here is derived from an EMBL/GenBank/DDBJ whole genome shotgun (WGS) entry which is preliminary data.</text>
</comment>
<dbReference type="AlphaFoldDB" id="A0A6L8LG63"/>
<dbReference type="SUPFAM" id="SSF51905">
    <property type="entry name" value="FAD/NAD(P)-binding domain"/>
    <property type="match status" value="1"/>
</dbReference>
<dbReference type="GO" id="GO:0016491">
    <property type="term" value="F:oxidoreductase activity"/>
    <property type="evidence" value="ECO:0007669"/>
    <property type="project" value="UniProtKB-KW"/>
</dbReference>
<protein>
    <submittedName>
        <fullName evidence="3">FAD-dependent oxidoreductase</fullName>
    </submittedName>
</protein>
<dbReference type="PANTHER" id="PTHR13847">
    <property type="entry name" value="SARCOSINE DEHYDROGENASE-RELATED"/>
    <property type="match status" value="1"/>
</dbReference>
<dbReference type="RefSeq" id="WP_160972576.1">
    <property type="nucleotide sequence ID" value="NZ_WWEN01000002.1"/>
</dbReference>
<feature type="domain" description="FAD dependent oxidoreductase" evidence="2">
    <location>
        <begin position="5"/>
        <end position="395"/>
    </location>
</feature>
<dbReference type="EMBL" id="WWEN01000002">
    <property type="protein sequence ID" value="MYM54918.1"/>
    <property type="molecule type" value="Genomic_DNA"/>
</dbReference>
<dbReference type="InterPro" id="IPR036188">
    <property type="entry name" value="FAD/NAD-bd_sf"/>
</dbReference>
<dbReference type="GO" id="GO:0005737">
    <property type="term" value="C:cytoplasm"/>
    <property type="evidence" value="ECO:0007669"/>
    <property type="project" value="TreeGrafter"/>
</dbReference>
<dbReference type="Gene3D" id="3.30.9.10">
    <property type="entry name" value="D-Amino Acid Oxidase, subunit A, domain 2"/>
    <property type="match status" value="1"/>
</dbReference>